<sequence length="188" mass="20508">MVASNSRFVRVPLTLASILALAACTREEQGDFAPVCPHVDVVPPASDLYQLDTDAPSAHAPAYHVSLTGIAGSCAAAPKKAVRSRVSVRVTLERGATNAPINIDLPYFVAVTRDNKVLDKKTFTLHLALSENDVRVTKLSPLRYIDVPASPDLQDTNYALKIGIQLTPQQLQYNRDHLISGYFRKTGR</sequence>
<proteinExistence type="predicted"/>
<dbReference type="RefSeq" id="WP_394820156.1">
    <property type="nucleotide sequence ID" value="NZ_JAWJZY010000004.1"/>
</dbReference>
<gene>
    <name evidence="2" type="ORF">DOFOFD_09890</name>
</gene>
<feature type="signal peptide" evidence="1">
    <location>
        <begin position="1"/>
        <end position="22"/>
    </location>
</feature>
<comment type="caution">
    <text evidence="2">The sequence shown here is derived from an EMBL/GenBank/DDBJ whole genome shotgun (WGS) entry which is preliminary data.</text>
</comment>
<dbReference type="Proteomes" id="UP001312908">
    <property type="component" value="Unassembled WGS sequence"/>
</dbReference>
<evidence type="ECO:0000256" key="1">
    <source>
        <dbReference type="SAM" id="SignalP"/>
    </source>
</evidence>
<evidence type="ECO:0000313" key="2">
    <source>
        <dbReference type="EMBL" id="MEE8659319.1"/>
    </source>
</evidence>
<accession>A0ABU7U398</accession>
<name>A0ABU7U398_9PROT</name>
<feature type="chain" id="PRO_5047063263" description="Lipoprotein" evidence="1">
    <location>
        <begin position="23"/>
        <end position="188"/>
    </location>
</feature>
<protein>
    <recommendedName>
        <fullName evidence="4">Lipoprotein</fullName>
    </recommendedName>
</protein>
<dbReference type="PROSITE" id="PS51257">
    <property type="entry name" value="PROKAR_LIPOPROTEIN"/>
    <property type="match status" value="1"/>
</dbReference>
<dbReference type="EMBL" id="JAWJZY010000004">
    <property type="protein sequence ID" value="MEE8659319.1"/>
    <property type="molecule type" value="Genomic_DNA"/>
</dbReference>
<keyword evidence="3" id="KW-1185">Reference proteome</keyword>
<reference evidence="2 3" key="1">
    <citation type="submission" date="2023-10" db="EMBL/GenBank/DDBJ databases">
        <title>Sorlinia euscelidii gen. nov., sp. nov., an acetic acid bacteria isolated from the gut of Euscelidius variegatus emitter.</title>
        <authorList>
            <person name="Michoud G."/>
            <person name="Marasco R."/>
            <person name="Seferji K."/>
            <person name="Gonella E."/>
            <person name="Garuglieri E."/>
            <person name="Alma A."/>
            <person name="Mapelli F."/>
            <person name="Borin S."/>
            <person name="Daffonchio D."/>
            <person name="Crotti E."/>
        </authorList>
    </citation>
    <scope>NUCLEOTIDE SEQUENCE [LARGE SCALE GENOMIC DNA]</scope>
    <source>
        <strain evidence="2 3">EV16P</strain>
    </source>
</reference>
<evidence type="ECO:0000313" key="3">
    <source>
        <dbReference type="Proteomes" id="UP001312908"/>
    </source>
</evidence>
<keyword evidence="1" id="KW-0732">Signal</keyword>
<organism evidence="2 3">
    <name type="scientific">Sorlinia euscelidii</name>
    <dbReference type="NCBI Taxonomy" id="3081148"/>
    <lineage>
        <taxon>Bacteria</taxon>
        <taxon>Pseudomonadati</taxon>
        <taxon>Pseudomonadota</taxon>
        <taxon>Alphaproteobacteria</taxon>
        <taxon>Acetobacterales</taxon>
        <taxon>Acetobacteraceae</taxon>
        <taxon>Sorlinia</taxon>
    </lineage>
</organism>
<evidence type="ECO:0008006" key="4">
    <source>
        <dbReference type="Google" id="ProtNLM"/>
    </source>
</evidence>